<keyword evidence="3" id="KW-0808">Transferase</keyword>
<evidence type="ECO:0000259" key="2">
    <source>
        <dbReference type="Pfam" id="PF00535"/>
    </source>
</evidence>
<name>A0A8F9TT06_9BACT</name>
<dbReference type="AlphaFoldDB" id="A0A8F9TT06"/>
<feature type="chain" id="PRO_5034706806" evidence="1">
    <location>
        <begin position="21"/>
        <end position="313"/>
    </location>
</feature>
<sequence length="313" mass="34446">MQVSFIVPLYNCLPLTQAMLASLSATLPPGLACEIIFVDDGSTDGTRAWLATLPPPCRALLNPTNLGFAGACNRGAASARGELLFFLNNDLVLQRHWFEPMRAAFDRFPDAALVGNVQRHASSGAIDHAGIFFNAKGKPAHLTARPLRSALSGYRAVPAVTGACFAIRTTLWRELGGFDEHYRNGSEDVDLCLRAAALGRRPYVALRSVVRHHISQSPGRNLRNEQNTQRLVHRWRPQIVRLAARARALHDLRTNWDGARDATDFARAAMTLAYVLHLRREPPRHVLTGLESALDAEFARWRSLGLAPPDAPA</sequence>
<keyword evidence="1" id="KW-0732">Signal</keyword>
<accession>A0A8F9TT06</accession>
<dbReference type="InterPro" id="IPR001173">
    <property type="entry name" value="Glyco_trans_2-like"/>
</dbReference>
<gene>
    <name evidence="3" type="ORF">K0B96_09420</name>
</gene>
<dbReference type="RefSeq" id="WP_220160652.1">
    <property type="nucleotide sequence ID" value="NZ_CP080507.1"/>
</dbReference>
<protein>
    <submittedName>
        <fullName evidence="3">Glycosyltransferase</fullName>
        <ecNumber evidence="3">2.4.-.-</ecNumber>
    </submittedName>
</protein>
<dbReference type="PANTHER" id="PTHR43179">
    <property type="entry name" value="RHAMNOSYLTRANSFERASE WBBL"/>
    <property type="match status" value="1"/>
</dbReference>
<dbReference type="InterPro" id="IPR029044">
    <property type="entry name" value="Nucleotide-diphossugar_trans"/>
</dbReference>
<proteinExistence type="predicted"/>
<dbReference type="KEGG" id="ole:K0B96_09420"/>
<feature type="signal peptide" evidence="1">
    <location>
        <begin position="1"/>
        <end position="20"/>
    </location>
</feature>
<dbReference type="GO" id="GO:0016757">
    <property type="term" value="F:glycosyltransferase activity"/>
    <property type="evidence" value="ECO:0007669"/>
    <property type="project" value="UniProtKB-KW"/>
</dbReference>
<evidence type="ECO:0000313" key="3">
    <source>
        <dbReference type="EMBL" id="QYM77547.1"/>
    </source>
</evidence>
<reference evidence="3" key="1">
    <citation type="submission" date="2021-08" db="EMBL/GenBank/DDBJ databases">
        <title>Genome of a novel bacterium of the phylum Verrucomicrobia, Oleiharenicola sp. KSB-15.</title>
        <authorList>
            <person name="Chung J.-H."/>
            <person name="Ahn J.-H."/>
            <person name="Yoon Y."/>
            <person name="Kim D.-Y."/>
            <person name="An S.-H."/>
            <person name="Park I."/>
            <person name="Yeon J."/>
        </authorList>
    </citation>
    <scope>NUCLEOTIDE SEQUENCE</scope>
    <source>
        <strain evidence="3">KSB-15</strain>
    </source>
</reference>
<dbReference type="Proteomes" id="UP000825051">
    <property type="component" value="Chromosome"/>
</dbReference>
<dbReference type="CDD" id="cd04186">
    <property type="entry name" value="GT_2_like_c"/>
    <property type="match status" value="1"/>
</dbReference>
<keyword evidence="4" id="KW-1185">Reference proteome</keyword>
<dbReference type="SUPFAM" id="SSF53448">
    <property type="entry name" value="Nucleotide-diphospho-sugar transferases"/>
    <property type="match status" value="1"/>
</dbReference>
<keyword evidence="3" id="KW-0328">Glycosyltransferase</keyword>
<dbReference type="PANTHER" id="PTHR43179:SF7">
    <property type="entry name" value="RHAMNOSYLTRANSFERASE WBBL"/>
    <property type="match status" value="1"/>
</dbReference>
<dbReference type="EC" id="2.4.-.-" evidence="3"/>
<dbReference type="Pfam" id="PF00535">
    <property type="entry name" value="Glycos_transf_2"/>
    <property type="match status" value="1"/>
</dbReference>
<organism evidence="3 4">
    <name type="scientific">Horticoccus luteus</name>
    <dbReference type="NCBI Taxonomy" id="2862869"/>
    <lineage>
        <taxon>Bacteria</taxon>
        <taxon>Pseudomonadati</taxon>
        <taxon>Verrucomicrobiota</taxon>
        <taxon>Opitutia</taxon>
        <taxon>Opitutales</taxon>
        <taxon>Opitutaceae</taxon>
        <taxon>Horticoccus</taxon>
    </lineage>
</organism>
<evidence type="ECO:0000256" key="1">
    <source>
        <dbReference type="SAM" id="SignalP"/>
    </source>
</evidence>
<dbReference type="EMBL" id="CP080507">
    <property type="protein sequence ID" value="QYM77547.1"/>
    <property type="molecule type" value="Genomic_DNA"/>
</dbReference>
<evidence type="ECO:0000313" key="4">
    <source>
        <dbReference type="Proteomes" id="UP000825051"/>
    </source>
</evidence>
<dbReference type="Gene3D" id="3.90.550.10">
    <property type="entry name" value="Spore Coat Polysaccharide Biosynthesis Protein SpsA, Chain A"/>
    <property type="match status" value="1"/>
</dbReference>
<feature type="domain" description="Glycosyltransferase 2-like" evidence="2">
    <location>
        <begin position="4"/>
        <end position="168"/>
    </location>
</feature>